<dbReference type="SUPFAM" id="SSF50729">
    <property type="entry name" value="PH domain-like"/>
    <property type="match status" value="1"/>
</dbReference>
<feature type="compositionally biased region" description="Basic residues" evidence="2">
    <location>
        <begin position="531"/>
        <end position="542"/>
    </location>
</feature>
<accession>T2M5D2</accession>
<dbReference type="InterPro" id="IPR051364">
    <property type="entry name" value="Cytokinesis/Rho-signaling"/>
</dbReference>
<feature type="compositionally biased region" description="Polar residues" evidence="2">
    <location>
        <begin position="563"/>
        <end position="584"/>
    </location>
</feature>
<protein>
    <submittedName>
        <fullName evidence="4">Actin-binding protein anillin</fullName>
    </submittedName>
</protein>
<organism evidence="4">
    <name type="scientific">Hydra vulgaris</name>
    <name type="common">Hydra</name>
    <name type="synonym">Hydra attenuata</name>
    <dbReference type="NCBI Taxonomy" id="6087"/>
    <lineage>
        <taxon>Eukaryota</taxon>
        <taxon>Metazoa</taxon>
        <taxon>Cnidaria</taxon>
        <taxon>Hydrozoa</taxon>
        <taxon>Hydroidolina</taxon>
        <taxon>Anthoathecata</taxon>
        <taxon>Aplanulata</taxon>
        <taxon>Hydridae</taxon>
        <taxon>Hydra</taxon>
    </lineage>
</organism>
<dbReference type="Pfam" id="PF00169">
    <property type="entry name" value="PH"/>
    <property type="match status" value="1"/>
</dbReference>
<dbReference type="CDD" id="cd01263">
    <property type="entry name" value="PH_anillin"/>
    <property type="match status" value="1"/>
</dbReference>
<feature type="compositionally biased region" description="Basic and acidic residues" evidence="2">
    <location>
        <begin position="517"/>
        <end position="530"/>
    </location>
</feature>
<dbReference type="GO" id="GO:0000281">
    <property type="term" value="P:mitotic cytokinesis"/>
    <property type="evidence" value="ECO:0007669"/>
    <property type="project" value="TreeGrafter"/>
</dbReference>
<dbReference type="InterPro" id="IPR001849">
    <property type="entry name" value="PH_domain"/>
</dbReference>
<name>T2M5D2_HYDVU</name>
<evidence type="ECO:0000256" key="2">
    <source>
        <dbReference type="SAM" id="MobiDB-lite"/>
    </source>
</evidence>
<dbReference type="GO" id="GO:0031106">
    <property type="term" value="P:septin ring organization"/>
    <property type="evidence" value="ECO:0007669"/>
    <property type="project" value="TreeGrafter"/>
</dbReference>
<feature type="region of interest" description="Disordered" evidence="2">
    <location>
        <begin position="1"/>
        <end position="138"/>
    </location>
</feature>
<sequence length="1016" mass="114887">MTSTSKVDPFTQKLLERTQARKDARNKLQSTGIAQRSPLKSIQNEIIQKELETSEKLTKKRPSSEGFDSSFEKKSKNNEEDSQTKVVASSLKKRLAHLNDDLNERNQIDSQEKQREDEIEQLRNQRNKERLKQQEEERARKIQERIFGKNQISKVGTSTINKPLAKESEHQNSSHTKSKVVQTAQSAIKITETDKPKPSTQKLNIQSSKESVQKDIEIASVGDKKNIFEEKMKEERLAREKELETERKLKQKALKTASMEVPDNVSKKVSENLDSGVKKDITSKVNTKHSTDELKETTSKVNTKHSTDELKMNNKNEANIKNSTDVFDVLHKQLLAFDTPPKPVVQKIEPSNNLNKEVHEVSEYSKNFTGDINSPQPIDCTDDTQVTDYSLPSKTITELSDTKAFDISGILQAANENKIDQTRNEKMPYRSSTMKSQLSGAPVMHPLINDIDLTPVKFEEEDEPSEFAKQLQLKKESILSGKEKNIKLQDDEKKFTPVKPPRLPPTYSEFLSTKPTELNEHDKENDENIPKHSKHNAKKIRRSASFSNCQMSPTKQPGYMMSPTKQSGHNKMSPTKQSGYNKQESSKFNALSSFDKPDKEFSKKDKIQSLLEEAAYQQNIVLQTSQALNVAESSNEDKRASPEVIEGERLLLLATEKRTACLEEVRQLKEVPEDTETSHAKNLPCNASVALTDIKLPLHPDFLAALRNGKMDLGTFHFVVIASCGSRNVFSTKVVSCFDATEGSALLLNSNILLTNVPHNFTIMVRVFGLHIKKNSDPTTKVKKLHSSNQSSPGNLKSLFGKKSKEEEYSNYASPQTVFRTSNFKLVGETKISLEMLGNGGKYLLLKVPSNCPLEGTLNMRIGCKPEFTAKATGFLTILEDVGGYTAWNRRWCSLKDSKICYWKYPDDQESKEPIGSIDLRYCISKSIGLLSRDKCARPQTFELELKRSLQSGDEPNLIISICGKNVYTKYWISADNKDDRVVWMETINKHLSDSRAWLSRKSSKSIKDKDKPVPV</sequence>
<evidence type="ECO:0000259" key="3">
    <source>
        <dbReference type="PROSITE" id="PS50003"/>
    </source>
</evidence>
<feature type="compositionally biased region" description="Polar residues" evidence="2">
    <location>
        <begin position="173"/>
        <end position="188"/>
    </location>
</feature>
<feature type="compositionally biased region" description="Basic and acidic residues" evidence="2">
    <location>
        <begin position="70"/>
        <end position="83"/>
    </location>
</feature>
<evidence type="ECO:0000256" key="1">
    <source>
        <dbReference type="ARBA" id="ARBA00023054"/>
    </source>
</evidence>
<dbReference type="AlphaFoldDB" id="T2M5D2"/>
<dbReference type="GO" id="GO:0005826">
    <property type="term" value="C:actomyosin contractile ring"/>
    <property type="evidence" value="ECO:0007669"/>
    <property type="project" value="TreeGrafter"/>
</dbReference>
<dbReference type="InterPro" id="IPR012966">
    <property type="entry name" value="AHD"/>
</dbReference>
<dbReference type="InterPro" id="IPR011993">
    <property type="entry name" value="PH-like_dom_sf"/>
</dbReference>
<feature type="region of interest" description="Disordered" evidence="2">
    <location>
        <begin position="153"/>
        <end position="212"/>
    </location>
</feature>
<feature type="compositionally biased region" description="Basic and acidic residues" evidence="2">
    <location>
        <begin position="14"/>
        <end position="26"/>
    </location>
</feature>
<dbReference type="FunFam" id="2.30.29.30:FF:000111">
    <property type="entry name" value="anillin isoform X1"/>
    <property type="match status" value="1"/>
</dbReference>
<feature type="compositionally biased region" description="Basic and acidic residues" evidence="2">
    <location>
        <begin position="97"/>
        <end position="138"/>
    </location>
</feature>
<feature type="compositionally biased region" description="Polar residues" evidence="2">
    <location>
        <begin position="27"/>
        <end position="46"/>
    </location>
</feature>
<dbReference type="EMBL" id="HAAD01000905">
    <property type="protein sequence ID" value="CDG67137.1"/>
    <property type="molecule type" value="mRNA"/>
</dbReference>
<dbReference type="Gene3D" id="2.30.29.30">
    <property type="entry name" value="Pleckstrin-homology domain (PH domain)/Phosphotyrosine-binding domain (PTB)"/>
    <property type="match status" value="1"/>
</dbReference>
<dbReference type="PANTHER" id="PTHR21538">
    <property type="entry name" value="ANILLIN/RHOTEKIN RTKN"/>
    <property type="match status" value="1"/>
</dbReference>
<dbReference type="PROSITE" id="PS50003">
    <property type="entry name" value="PH_DOMAIN"/>
    <property type="match status" value="1"/>
</dbReference>
<gene>
    <name evidence="4" type="primary">ANLN</name>
</gene>
<keyword evidence="1" id="KW-0175">Coiled coil</keyword>
<proteinExistence type="evidence at transcript level"/>
<dbReference type="PANTHER" id="PTHR21538:SF23">
    <property type="entry name" value="ANILLIN"/>
    <property type="match status" value="1"/>
</dbReference>
<feature type="region of interest" description="Disordered" evidence="2">
    <location>
        <begin position="494"/>
        <end position="584"/>
    </location>
</feature>
<feature type="compositionally biased region" description="Polar residues" evidence="2">
    <location>
        <begin position="198"/>
        <end position="210"/>
    </location>
</feature>
<feature type="domain" description="PH" evidence="3">
    <location>
        <begin position="869"/>
        <end position="993"/>
    </location>
</feature>
<dbReference type="GO" id="GO:0000915">
    <property type="term" value="P:actomyosin contractile ring assembly"/>
    <property type="evidence" value="ECO:0007669"/>
    <property type="project" value="TreeGrafter"/>
</dbReference>
<feature type="compositionally biased region" description="Polar residues" evidence="2">
    <location>
        <begin position="544"/>
        <end position="555"/>
    </location>
</feature>
<dbReference type="Pfam" id="PF08174">
    <property type="entry name" value="Anillin"/>
    <property type="match status" value="1"/>
</dbReference>
<evidence type="ECO:0000313" key="4">
    <source>
        <dbReference type="EMBL" id="CDG67137.1"/>
    </source>
</evidence>
<dbReference type="InterPro" id="IPR037840">
    <property type="entry name" value="PH_Anillin"/>
</dbReference>
<dbReference type="OrthoDB" id="5915976at2759"/>
<feature type="compositionally biased region" description="Basic and acidic residues" evidence="2">
    <location>
        <begin position="47"/>
        <end position="57"/>
    </location>
</feature>
<dbReference type="SMART" id="SM00233">
    <property type="entry name" value="PH"/>
    <property type="match status" value="1"/>
</dbReference>
<reference evidence="4" key="1">
    <citation type="journal article" date="2013" name="Genome Biol. Evol.">
        <title>Punctuated emergences of genetic and phenotypic innovations in eumetazoan, bilaterian, euteleostome, and hominidae ancestors.</title>
        <authorList>
            <person name="Wenger Y."/>
            <person name="Galliot B."/>
        </authorList>
    </citation>
    <scope>NUCLEOTIDE SEQUENCE</scope>
    <source>
        <tissue evidence="4">Whole animals</tissue>
    </source>
</reference>